<dbReference type="SUPFAM" id="SSF46785">
    <property type="entry name" value="Winged helix' DNA-binding domain"/>
    <property type="match status" value="1"/>
</dbReference>
<dbReference type="AlphaFoldDB" id="A0A3E2N4H7"/>
<dbReference type="Proteomes" id="UP000260680">
    <property type="component" value="Unassembled WGS sequence"/>
</dbReference>
<dbReference type="CDD" id="cd00038">
    <property type="entry name" value="CAP_ED"/>
    <property type="match status" value="1"/>
</dbReference>
<feature type="domain" description="HTH crp-type" evidence="5">
    <location>
        <begin position="155"/>
        <end position="223"/>
    </location>
</feature>
<dbReference type="GO" id="GO:0003700">
    <property type="term" value="F:DNA-binding transcription factor activity"/>
    <property type="evidence" value="ECO:0007669"/>
    <property type="project" value="TreeGrafter"/>
</dbReference>
<name>A0A3E2N4H7_9FIRM</name>
<reference evidence="6 7" key="1">
    <citation type="submission" date="2018-07" db="EMBL/GenBank/DDBJ databases">
        <title>New species, Clostridium PI-S10-A1B.</title>
        <authorList>
            <person name="Krishna G."/>
            <person name="Summeta K."/>
            <person name="Shikha S."/>
            <person name="Prabhu P.B."/>
            <person name="Suresh K."/>
        </authorList>
    </citation>
    <scope>NUCLEOTIDE SEQUENCE [LARGE SCALE GENOMIC DNA]</scope>
    <source>
        <strain evidence="6 7">PI-S10-A1B</strain>
    </source>
</reference>
<evidence type="ECO:0000259" key="4">
    <source>
        <dbReference type="PROSITE" id="PS50042"/>
    </source>
</evidence>
<dbReference type="PROSITE" id="PS50042">
    <property type="entry name" value="CNMP_BINDING_3"/>
    <property type="match status" value="1"/>
</dbReference>
<evidence type="ECO:0000256" key="2">
    <source>
        <dbReference type="ARBA" id="ARBA00023125"/>
    </source>
</evidence>
<dbReference type="InterPro" id="IPR050397">
    <property type="entry name" value="Env_Response_Regulators"/>
</dbReference>
<dbReference type="SMART" id="SM00419">
    <property type="entry name" value="HTH_CRP"/>
    <property type="match status" value="1"/>
</dbReference>
<comment type="caution">
    <text evidence="6">The sequence shown here is derived from an EMBL/GenBank/DDBJ whole genome shotgun (WGS) entry which is preliminary data.</text>
</comment>
<organism evidence="6 7">
    <name type="scientific">Lacrimispora amygdalina</name>
    <dbReference type="NCBI Taxonomy" id="253257"/>
    <lineage>
        <taxon>Bacteria</taxon>
        <taxon>Bacillati</taxon>
        <taxon>Bacillota</taxon>
        <taxon>Clostridia</taxon>
        <taxon>Lachnospirales</taxon>
        <taxon>Lachnospiraceae</taxon>
        <taxon>Lacrimispora</taxon>
    </lineage>
</organism>
<evidence type="ECO:0000259" key="5">
    <source>
        <dbReference type="PROSITE" id="PS51063"/>
    </source>
</evidence>
<keyword evidence="2" id="KW-0238">DNA-binding</keyword>
<dbReference type="OrthoDB" id="3176638at2"/>
<proteinExistence type="predicted"/>
<accession>A0A3E2N4H7</accession>
<dbReference type="Pfam" id="PF13545">
    <property type="entry name" value="HTH_Crp_2"/>
    <property type="match status" value="1"/>
</dbReference>
<keyword evidence="1" id="KW-0805">Transcription regulation</keyword>
<dbReference type="RefSeq" id="WP_117419947.1">
    <property type="nucleotide sequence ID" value="NZ_QOHO01000113.1"/>
</dbReference>
<dbReference type="Gene3D" id="2.60.120.10">
    <property type="entry name" value="Jelly Rolls"/>
    <property type="match status" value="1"/>
</dbReference>
<evidence type="ECO:0000313" key="7">
    <source>
        <dbReference type="Proteomes" id="UP000260680"/>
    </source>
</evidence>
<evidence type="ECO:0000256" key="1">
    <source>
        <dbReference type="ARBA" id="ARBA00023015"/>
    </source>
</evidence>
<dbReference type="InterPro" id="IPR012318">
    <property type="entry name" value="HTH_CRP"/>
</dbReference>
<keyword evidence="3" id="KW-0804">Transcription</keyword>
<dbReference type="InterPro" id="IPR036390">
    <property type="entry name" value="WH_DNA-bd_sf"/>
</dbReference>
<dbReference type="InterPro" id="IPR014710">
    <property type="entry name" value="RmlC-like_jellyroll"/>
</dbReference>
<dbReference type="EMBL" id="QOHO01000113">
    <property type="protein sequence ID" value="RFZ75885.1"/>
    <property type="molecule type" value="Genomic_DNA"/>
</dbReference>
<dbReference type="PROSITE" id="PS51063">
    <property type="entry name" value="HTH_CRP_2"/>
    <property type="match status" value="1"/>
</dbReference>
<evidence type="ECO:0000313" key="6">
    <source>
        <dbReference type="EMBL" id="RFZ75885.1"/>
    </source>
</evidence>
<dbReference type="GO" id="GO:0003677">
    <property type="term" value="F:DNA binding"/>
    <property type="evidence" value="ECO:0007669"/>
    <property type="project" value="UniProtKB-KW"/>
</dbReference>
<dbReference type="Pfam" id="PF00027">
    <property type="entry name" value="cNMP_binding"/>
    <property type="match status" value="1"/>
</dbReference>
<gene>
    <name evidence="6" type="ORF">DS742_26665</name>
</gene>
<sequence length="234" mass="26829">MRKINIEKYSTLLLNLDLFKDFKEEQFIQLFKNAPYAINTYTKGQVIHLQNEVCSAMDIVLEGEVSVQKIDSSGNILKIIVFSNADILGANLLFSSKHVYPMTIVSECRSVILHIYKELILELCHSNDRFMSGLMTEIADKSLMLTEKIDAISMKTIRQRIVDYLGYQYYLQKSYVIRLNISKKELAERLGIQRSSLSRELQKMRLDGLLEYDAKTITVKDTGIITSRNLSAGK</sequence>
<dbReference type="InterPro" id="IPR000595">
    <property type="entry name" value="cNMP-bd_dom"/>
</dbReference>
<feature type="domain" description="Cyclic nucleotide-binding" evidence="4">
    <location>
        <begin position="18"/>
        <end position="141"/>
    </location>
</feature>
<dbReference type="PANTHER" id="PTHR24567:SF58">
    <property type="entry name" value="CYCLIC AMP-BINDING REGULATORY PROTEIN"/>
    <property type="match status" value="1"/>
</dbReference>
<dbReference type="GO" id="GO:0005829">
    <property type="term" value="C:cytosol"/>
    <property type="evidence" value="ECO:0007669"/>
    <property type="project" value="TreeGrafter"/>
</dbReference>
<evidence type="ECO:0000256" key="3">
    <source>
        <dbReference type="ARBA" id="ARBA00023163"/>
    </source>
</evidence>
<dbReference type="SUPFAM" id="SSF51206">
    <property type="entry name" value="cAMP-binding domain-like"/>
    <property type="match status" value="1"/>
</dbReference>
<dbReference type="PANTHER" id="PTHR24567">
    <property type="entry name" value="CRP FAMILY TRANSCRIPTIONAL REGULATORY PROTEIN"/>
    <property type="match status" value="1"/>
</dbReference>
<dbReference type="InterPro" id="IPR018490">
    <property type="entry name" value="cNMP-bd_dom_sf"/>
</dbReference>
<protein>
    <submittedName>
        <fullName evidence="6">Crp/Fnr family transcriptional regulator</fullName>
    </submittedName>
</protein>